<keyword evidence="11" id="KW-1185">Reference proteome</keyword>
<feature type="transmembrane region" description="Helical" evidence="8">
    <location>
        <begin position="39"/>
        <end position="57"/>
    </location>
</feature>
<dbReference type="InterPro" id="IPR004358">
    <property type="entry name" value="Sig_transdc_His_kin-like_C"/>
</dbReference>
<dbReference type="PROSITE" id="PS50109">
    <property type="entry name" value="HIS_KIN"/>
    <property type="match status" value="1"/>
</dbReference>
<reference evidence="10 11" key="1">
    <citation type="submission" date="2019-03" db="EMBL/GenBank/DDBJ databases">
        <title>Genomic Encyclopedia of Archaeal and Bacterial Type Strains, Phase II (KMG-II): from individual species to whole genera.</title>
        <authorList>
            <person name="Goeker M."/>
        </authorList>
    </citation>
    <scope>NUCLEOTIDE SEQUENCE [LARGE SCALE GENOMIC DNA]</scope>
    <source>
        <strain evidence="10 11">DSM 28323</strain>
    </source>
</reference>
<evidence type="ECO:0000259" key="9">
    <source>
        <dbReference type="PROSITE" id="PS50109"/>
    </source>
</evidence>
<dbReference type="InterPro" id="IPR005467">
    <property type="entry name" value="His_kinase_dom"/>
</dbReference>
<dbReference type="GO" id="GO:0000160">
    <property type="term" value="P:phosphorelay signal transduction system"/>
    <property type="evidence" value="ECO:0007669"/>
    <property type="project" value="UniProtKB-KW"/>
</dbReference>
<evidence type="ECO:0000256" key="4">
    <source>
        <dbReference type="ARBA" id="ARBA00022741"/>
    </source>
</evidence>
<evidence type="ECO:0000256" key="7">
    <source>
        <dbReference type="ARBA" id="ARBA00023012"/>
    </source>
</evidence>
<evidence type="ECO:0000256" key="6">
    <source>
        <dbReference type="ARBA" id="ARBA00022840"/>
    </source>
</evidence>
<evidence type="ECO:0000313" key="11">
    <source>
        <dbReference type="Proteomes" id="UP000295741"/>
    </source>
</evidence>
<dbReference type="RefSeq" id="WP_133472758.1">
    <property type="nucleotide sequence ID" value="NZ_SNWP01000010.1"/>
</dbReference>
<keyword evidence="8" id="KW-1133">Transmembrane helix</keyword>
<accession>A0A4R6J0D7</accession>
<evidence type="ECO:0000313" key="10">
    <source>
        <dbReference type="EMBL" id="TDO28201.1"/>
    </source>
</evidence>
<evidence type="ECO:0000256" key="3">
    <source>
        <dbReference type="ARBA" id="ARBA00022679"/>
    </source>
</evidence>
<keyword evidence="5 10" id="KW-0418">Kinase</keyword>
<dbReference type="PRINTS" id="PR00344">
    <property type="entry name" value="BCTRLSENSOR"/>
</dbReference>
<feature type="domain" description="Histidine kinase" evidence="9">
    <location>
        <begin position="236"/>
        <end position="453"/>
    </location>
</feature>
<dbReference type="OrthoDB" id="1931120at2"/>
<name>A0A4R6J0D7_9BACT</name>
<organism evidence="10 11">
    <name type="scientific">Sediminibacterium goheungense</name>
    <dbReference type="NCBI Taxonomy" id="1086393"/>
    <lineage>
        <taxon>Bacteria</taxon>
        <taxon>Pseudomonadati</taxon>
        <taxon>Bacteroidota</taxon>
        <taxon>Chitinophagia</taxon>
        <taxon>Chitinophagales</taxon>
        <taxon>Chitinophagaceae</taxon>
        <taxon>Sediminibacterium</taxon>
    </lineage>
</organism>
<proteinExistence type="predicted"/>
<dbReference type="GO" id="GO:0004673">
    <property type="term" value="F:protein histidine kinase activity"/>
    <property type="evidence" value="ECO:0007669"/>
    <property type="project" value="UniProtKB-EC"/>
</dbReference>
<dbReference type="Proteomes" id="UP000295741">
    <property type="component" value="Unassembled WGS sequence"/>
</dbReference>
<dbReference type="PANTHER" id="PTHR43065:SF46">
    <property type="entry name" value="C4-DICARBOXYLATE TRANSPORT SENSOR PROTEIN DCTB"/>
    <property type="match status" value="1"/>
</dbReference>
<comment type="caution">
    <text evidence="10">The sequence shown here is derived from an EMBL/GenBank/DDBJ whole genome shotgun (WGS) entry which is preliminary data.</text>
</comment>
<dbReference type="EC" id="2.7.13.3" evidence="2"/>
<evidence type="ECO:0000256" key="1">
    <source>
        <dbReference type="ARBA" id="ARBA00000085"/>
    </source>
</evidence>
<dbReference type="Pfam" id="PF02518">
    <property type="entry name" value="HATPase_c"/>
    <property type="match status" value="1"/>
</dbReference>
<dbReference type="Gene3D" id="3.30.565.10">
    <property type="entry name" value="Histidine kinase-like ATPase, C-terminal domain"/>
    <property type="match status" value="1"/>
</dbReference>
<evidence type="ECO:0000256" key="5">
    <source>
        <dbReference type="ARBA" id="ARBA00022777"/>
    </source>
</evidence>
<dbReference type="AlphaFoldDB" id="A0A4R6J0D7"/>
<dbReference type="InterPro" id="IPR036890">
    <property type="entry name" value="HATPase_C_sf"/>
</dbReference>
<comment type="catalytic activity">
    <reaction evidence="1">
        <text>ATP + protein L-histidine = ADP + protein N-phospho-L-histidine.</text>
        <dbReference type="EC" id="2.7.13.3"/>
    </reaction>
</comment>
<keyword evidence="7" id="KW-0902">Two-component regulatory system</keyword>
<keyword evidence="8" id="KW-0472">Membrane</keyword>
<dbReference type="PANTHER" id="PTHR43065">
    <property type="entry name" value="SENSOR HISTIDINE KINASE"/>
    <property type="match status" value="1"/>
</dbReference>
<sequence>MSRKKNKKENSFHWDILIRVAFLFIVLTATAFLVVREKYVYAIVLLPIIIYQIYDFYRFHKLAEEEVKEFVESIQYRDFSRNFNVQNAPHELQPLRKGFNDINSTFKLITREKETQFQYLQKILELVDTGILSYEVETGEVVWMNESLKKMLLTPYLKTLHSLEKRDPVLYEQLASVKPGNSIVVTVHQEKNNLRVLISATAFQTDEKIFKLIAFQNVNEALDETESKAWQRLLSVMTHEIMNSVAPISSLADTLHHRLQSSAMNLHHDIGLAEDLTIGIDTIKKRSEGLLKFAEVYRNLNKVTQPNLTHVYVRDLFENMHNLMEPTLDQKKIEMDIVLKDPALSIELDHNLIEQVLINLIVNAMDAVKETENPRITLSALEMPNKKVVIKVTDNGTGMSEEVMNNIFIPFFSTKKNGSGIGLSLCKQIMMLHKGNITVQSIEGKGTAFSLQF</sequence>
<evidence type="ECO:0000256" key="8">
    <source>
        <dbReference type="SAM" id="Phobius"/>
    </source>
</evidence>
<evidence type="ECO:0000256" key="2">
    <source>
        <dbReference type="ARBA" id="ARBA00012438"/>
    </source>
</evidence>
<protein>
    <recommendedName>
        <fullName evidence="2">histidine kinase</fullName>
        <ecNumber evidence="2">2.7.13.3</ecNumber>
    </recommendedName>
</protein>
<keyword evidence="4" id="KW-0547">Nucleotide-binding</keyword>
<dbReference type="InterPro" id="IPR003594">
    <property type="entry name" value="HATPase_dom"/>
</dbReference>
<keyword evidence="6" id="KW-0067">ATP-binding</keyword>
<dbReference type="EMBL" id="SNWP01000010">
    <property type="protein sequence ID" value="TDO28201.1"/>
    <property type="molecule type" value="Genomic_DNA"/>
</dbReference>
<feature type="transmembrane region" description="Helical" evidence="8">
    <location>
        <begin position="12"/>
        <end position="33"/>
    </location>
</feature>
<dbReference type="SMART" id="SM00387">
    <property type="entry name" value="HATPase_c"/>
    <property type="match status" value="1"/>
</dbReference>
<keyword evidence="8" id="KW-0812">Transmembrane</keyword>
<keyword evidence="3" id="KW-0808">Transferase</keyword>
<gene>
    <name evidence="10" type="ORF">BC659_0263</name>
</gene>
<dbReference type="SUPFAM" id="SSF55874">
    <property type="entry name" value="ATPase domain of HSP90 chaperone/DNA topoisomerase II/histidine kinase"/>
    <property type="match status" value="1"/>
</dbReference>
<dbReference type="GO" id="GO:0005524">
    <property type="term" value="F:ATP binding"/>
    <property type="evidence" value="ECO:0007669"/>
    <property type="project" value="UniProtKB-KW"/>
</dbReference>